<protein>
    <submittedName>
        <fullName evidence="6">Pirin family protein</fullName>
    </submittedName>
</protein>
<name>A0A8I0PW28_MORMO</name>
<dbReference type="InterPro" id="IPR008778">
    <property type="entry name" value="Pirin_C_dom"/>
</dbReference>
<comment type="similarity">
    <text evidence="1 3">Belongs to the pirin family.</text>
</comment>
<feature type="binding site" evidence="2">
    <location>
        <position position="61"/>
    </location>
    <ligand>
        <name>Fe cation</name>
        <dbReference type="ChEBI" id="CHEBI:24875"/>
    </ligand>
</feature>
<dbReference type="PIRSF" id="PIRSF006232">
    <property type="entry name" value="Pirin"/>
    <property type="match status" value="1"/>
</dbReference>
<dbReference type="EMBL" id="PKLF01000007">
    <property type="protein sequence ID" value="MBE8612540.1"/>
    <property type="molecule type" value="Genomic_DNA"/>
</dbReference>
<dbReference type="InterPro" id="IPR011051">
    <property type="entry name" value="RmlC_Cupin_sf"/>
</dbReference>
<evidence type="ECO:0000256" key="3">
    <source>
        <dbReference type="RuleBase" id="RU003457"/>
    </source>
</evidence>
<comment type="cofactor">
    <cofactor evidence="2">
        <name>Fe cation</name>
        <dbReference type="ChEBI" id="CHEBI:24875"/>
    </cofactor>
    <text evidence="2">Binds 1 Fe cation per subunit.</text>
</comment>
<evidence type="ECO:0000313" key="6">
    <source>
        <dbReference type="EMBL" id="MBE8612540.1"/>
    </source>
</evidence>
<dbReference type="Pfam" id="PF02678">
    <property type="entry name" value="Pirin"/>
    <property type="match status" value="1"/>
</dbReference>
<dbReference type="RefSeq" id="WP_193829723.1">
    <property type="nucleotide sequence ID" value="NZ_PKLF01000007.1"/>
</dbReference>
<feature type="binding site" evidence="2">
    <location>
        <position position="63"/>
    </location>
    <ligand>
        <name>Fe cation</name>
        <dbReference type="ChEBI" id="CHEBI:24875"/>
    </ligand>
</feature>
<dbReference type="CDD" id="cd02909">
    <property type="entry name" value="cupin_pirin_N"/>
    <property type="match status" value="1"/>
</dbReference>
<keyword evidence="2" id="KW-0408">Iron</keyword>
<dbReference type="AlphaFoldDB" id="A0A8I0PW28"/>
<feature type="domain" description="Pirin N-terminal" evidence="4">
    <location>
        <begin position="23"/>
        <end position="123"/>
    </location>
</feature>
<dbReference type="SUPFAM" id="SSF51182">
    <property type="entry name" value="RmlC-like cupins"/>
    <property type="match status" value="1"/>
</dbReference>
<keyword evidence="2" id="KW-0479">Metal-binding</keyword>
<evidence type="ECO:0000313" key="7">
    <source>
        <dbReference type="Proteomes" id="UP000650477"/>
    </source>
</evidence>
<dbReference type="Proteomes" id="UP000650477">
    <property type="component" value="Unassembled WGS sequence"/>
</dbReference>
<dbReference type="InterPro" id="IPR003829">
    <property type="entry name" value="Pirin_N_dom"/>
</dbReference>
<evidence type="ECO:0000256" key="2">
    <source>
        <dbReference type="PIRSR" id="PIRSR006232-1"/>
    </source>
</evidence>
<dbReference type="InterPro" id="IPR014710">
    <property type="entry name" value="RmlC-like_jellyroll"/>
</dbReference>
<proteinExistence type="inferred from homology"/>
<dbReference type="Pfam" id="PF05726">
    <property type="entry name" value="Pirin_C"/>
    <property type="match status" value="1"/>
</dbReference>
<sequence length="304" mass="33798">MTDRQEVLPQRISARIKDVGGVPVSRALPVKERRQIGTWCFLDHAGPAVFKGDDGMKVGPHPHIGLQTFTWMLEGEVLHRDSLGSEQIIRPGQVNLMTAGRGITHTEDSAGRNARLHAAQLWIALPPADSTIAPRFDHYPDLPVWHHDQVSFTLLTGEYGDHRSPVLHFSPLIGMDLLAQQATQTTLDTRPDFEYGLFVLEGQLTYRGEVYTANELVYVGEGLSSVTLTLMKGSRLLLLGGTPVQERIMMWWNFVGYDVQTLQQAVSDWNNGDIWFGTVENDPREPLPAPSYPASRIPPVTGNS</sequence>
<organism evidence="6 7">
    <name type="scientific">Morganella morganii</name>
    <name type="common">Proteus morganii</name>
    <dbReference type="NCBI Taxonomy" id="582"/>
    <lineage>
        <taxon>Bacteria</taxon>
        <taxon>Pseudomonadati</taxon>
        <taxon>Pseudomonadota</taxon>
        <taxon>Gammaproteobacteria</taxon>
        <taxon>Enterobacterales</taxon>
        <taxon>Morganellaceae</taxon>
        <taxon>Morganella</taxon>
    </lineage>
</organism>
<feature type="binding site" evidence="2">
    <location>
        <position position="105"/>
    </location>
    <ligand>
        <name>Fe cation</name>
        <dbReference type="ChEBI" id="CHEBI:24875"/>
    </ligand>
</feature>
<dbReference type="PANTHER" id="PTHR13903:SF8">
    <property type="entry name" value="PIRIN"/>
    <property type="match status" value="1"/>
</dbReference>
<comment type="caution">
    <text evidence="6">The sequence shown here is derived from an EMBL/GenBank/DDBJ whole genome shotgun (WGS) entry which is preliminary data.</text>
</comment>
<dbReference type="GO" id="GO:0046872">
    <property type="term" value="F:metal ion binding"/>
    <property type="evidence" value="ECO:0007669"/>
    <property type="project" value="UniProtKB-KW"/>
</dbReference>
<feature type="binding site" evidence="2">
    <location>
        <position position="107"/>
    </location>
    <ligand>
        <name>Fe cation</name>
        <dbReference type="ChEBI" id="CHEBI:24875"/>
    </ligand>
</feature>
<dbReference type="InterPro" id="IPR012093">
    <property type="entry name" value="Pirin"/>
</dbReference>
<evidence type="ECO:0000256" key="1">
    <source>
        <dbReference type="ARBA" id="ARBA00008416"/>
    </source>
</evidence>
<dbReference type="CDD" id="cd02247">
    <property type="entry name" value="cupin_pirin_C"/>
    <property type="match status" value="1"/>
</dbReference>
<gene>
    <name evidence="6" type="ORF">CYG68_08915</name>
</gene>
<feature type="domain" description="Pirin C-terminal" evidence="5">
    <location>
        <begin position="175"/>
        <end position="273"/>
    </location>
</feature>
<evidence type="ECO:0000259" key="5">
    <source>
        <dbReference type="Pfam" id="PF05726"/>
    </source>
</evidence>
<dbReference type="PANTHER" id="PTHR13903">
    <property type="entry name" value="PIRIN-RELATED"/>
    <property type="match status" value="1"/>
</dbReference>
<evidence type="ECO:0000259" key="4">
    <source>
        <dbReference type="Pfam" id="PF02678"/>
    </source>
</evidence>
<accession>A0A8I0PW28</accession>
<dbReference type="Gene3D" id="2.60.120.10">
    <property type="entry name" value="Jelly Rolls"/>
    <property type="match status" value="2"/>
</dbReference>
<reference evidence="6" key="1">
    <citation type="submission" date="2017-12" db="EMBL/GenBank/DDBJ databases">
        <title>Genome sequencing and analysis.</title>
        <authorList>
            <person name="Huang Y.-T."/>
        </authorList>
    </citation>
    <scope>NUCLEOTIDE SEQUENCE</scope>
    <source>
        <strain evidence="6">VGH116</strain>
    </source>
</reference>